<comment type="subcellular location">
    <subcellularLocation>
        <location evidence="1">Membrane</location>
    </subcellularLocation>
</comment>
<dbReference type="PANTHER" id="PTHR18843">
    <property type="entry name" value="TORSIN-1A-INTERACTING PROTEIN"/>
    <property type="match status" value="1"/>
</dbReference>
<feature type="region of interest" description="Disordered" evidence="5">
    <location>
        <begin position="54"/>
        <end position="122"/>
    </location>
</feature>
<feature type="compositionally biased region" description="Low complexity" evidence="5">
    <location>
        <begin position="96"/>
        <end position="105"/>
    </location>
</feature>
<keyword evidence="2 6" id="KW-0812">Transmembrane</keyword>
<dbReference type="GO" id="GO:0061024">
    <property type="term" value="P:membrane organization"/>
    <property type="evidence" value="ECO:0007669"/>
    <property type="project" value="TreeGrafter"/>
</dbReference>
<feature type="compositionally biased region" description="Basic and acidic residues" evidence="5">
    <location>
        <begin position="106"/>
        <end position="122"/>
    </location>
</feature>
<evidence type="ECO:0000256" key="3">
    <source>
        <dbReference type="ARBA" id="ARBA00022989"/>
    </source>
</evidence>
<reference evidence="7" key="1">
    <citation type="submission" date="2023-07" db="EMBL/GenBank/DDBJ databases">
        <authorList>
            <consortium name="CYATHOMIX"/>
        </authorList>
    </citation>
    <scope>NUCLEOTIDE SEQUENCE</scope>
    <source>
        <strain evidence="7">N/A</strain>
    </source>
</reference>
<dbReference type="InterPro" id="IPR038599">
    <property type="entry name" value="LAP1C-like_C_sf"/>
</dbReference>
<evidence type="ECO:0000256" key="5">
    <source>
        <dbReference type="SAM" id="MobiDB-lite"/>
    </source>
</evidence>
<dbReference type="PANTHER" id="PTHR18843:SF7">
    <property type="entry name" value="LAMINA-ASSOCIATED POLYPEPTIDE 1B ISOFORM 1-RELATED"/>
    <property type="match status" value="1"/>
</dbReference>
<dbReference type="Proteomes" id="UP001176961">
    <property type="component" value="Unassembled WGS sequence"/>
</dbReference>
<feature type="transmembrane region" description="Helical" evidence="6">
    <location>
        <begin position="155"/>
        <end position="173"/>
    </location>
</feature>
<dbReference type="GO" id="GO:0001671">
    <property type="term" value="F:ATPase activator activity"/>
    <property type="evidence" value="ECO:0007669"/>
    <property type="project" value="InterPro"/>
</dbReference>
<evidence type="ECO:0000256" key="2">
    <source>
        <dbReference type="ARBA" id="ARBA00022692"/>
    </source>
</evidence>
<name>A0AA36HGG9_CYLNA</name>
<keyword evidence="3 6" id="KW-1133">Transmembrane helix</keyword>
<dbReference type="EMBL" id="CATQJL010000326">
    <property type="protein sequence ID" value="CAJ0609629.1"/>
    <property type="molecule type" value="Genomic_DNA"/>
</dbReference>
<dbReference type="InterPro" id="IPR008662">
    <property type="entry name" value="TOIP1/2"/>
</dbReference>
<accession>A0AA36HGG9</accession>
<evidence type="ECO:0000313" key="7">
    <source>
        <dbReference type="EMBL" id="CAJ0609629.1"/>
    </source>
</evidence>
<keyword evidence="8" id="KW-1185">Reference proteome</keyword>
<gene>
    <name evidence="7" type="ORF">CYNAS_LOCUS21612</name>
</gene>
<evidence type="ECO:0000313" key="8">
    <source>
        <dbReference type="Proteomes" id="UP001176961"/>
    </source>
</evidence>
<evidence type="ECO:0000256" key="6">
    <source>
        <dbReference type="SAM" id="Phobius"/>
    </source>
</evidence>
<evidence type="ECO:0000256" key="1">
    <source>
        <dbReference type="ARBA" id="ARBA00004370"/>
    </source>
</evidence>
<comment type="caution">
    <text evidence="7">The sequence shown here is derived from an EMBL/GenBank/DDBJ whole genome shotgun (WGS) entry which is preliminary data.</text>
</comment>
<organism evidence="7 8">
    <name type="scientific">Cylicocyclus nassatus</name>
    <name type="common">Nematode worm</name>
    <dbReference type="NCBI Taxonomy" id="53992"/>
    <lineage>
        <taxon>Eukaryota</taxon>
        <taxon>Metazoa</taxon>
        <taxon>Ecdysozoa</taxon>
        <taxon>Nematoda</taxon>
        <taxon>Chromadorea</taxon>
        <taxon>Rhabditida</taxon>
        <taxon>Rhabditina</taxon>
        <taxon>Rhabditomorpha</taxon>
        <taxon>Strongyloidea</taxon>
        <taxon>Strongylidae</taxon>
        <taxon>Cylicocyclus</taxon>
    </lineage>
</organism>
<dbReference type="AlphaFoldDB" id="A0AA36HGG9"/>
<sequence length="374" mass="42556">MAKESVSFVVNIIDTDLRVSFSCIMELHEILEKKTLSSSSLLLYWRPAALHSTSSSTDLSHMSNRPRRRRAVSSSPAYNRDAIESNVEYQSEDSDCSTSSEAAETSEYRTDVRNEEHSDPDDKLFLPRKNVVHDIVHAGRNNAIWNRRLWRKINSILLTVLIMTALLCIINLYQSNLGDNQHDTELARTRLLAFEKHLSEFATHFENVTKEELGVIFHVGRQWFLMRQKRPVVLIVAGNESERFVRVLSEVFRSSFQIPSPIVDLDLSSELVRSELHGNLDRVVHSTVPLAILDGVEHLGWDAPLALHAFADDSSTAHPHTLLFLTVRKSFQRSAKECERSVMEYLSERWIGTGGSTDNVTPILSRIMQFLICV</sequence>
<keyword evidence="4 6" id="KW-0472">Membrane</keyword>
<dbReference type="Gene3D" id="3.40.50.12190">
    <property type="match status" value="1"/>
</dbReference>
<proteinExistence type="predicted"/>
<feature type="compositionally biased region" description="Low complexity" evidence="5">
    <location>
        <begin position="54"/>
        <end position="63"/>
    </location>
</feature>
<protein>
    <submittedName>
        <fullName evidence="7">Uncharacterized protein</fullName>
    </submittedName>
</protein>
<evidence type="ECO:0000256" key="4">
    <source>
        <dbReference type="ARBA" id="ARBA00023136"/>
    </source>
</evidence>
<dbReference type="GO" id="GO:0016020">
    <property type="term" value="C:membrane"/>
    <property type="evidence" value="ECO:0007669"/>
    <property type="project" value="UniProtKB-SubCell"/>
</dbReference>